<feature type="compositionally biased region" description="Low complexity" evidence="6">
    <location>
        <begin position="313"/>
        <end position="325"/>
    </location>
</feature>
<dbReference type="VEuPathDB" id="ToxoDB:EAH_00031060"/>
<dbReference type="GO" id="GO:0005634">
    <property type="term" value="C:nucleus"/>
    <property type="evidence" value="ECO:0007669"/>
    <property type="project" value="UniProtKB-SubCell"/>
</dbReference>
<evidence type="ECO:0000256" key="1">
    <source>
        <dbReference type="ARBA" id="ARBA00004123"/>
    </source>
</evidence>
<comment type="subcellular location">
    <subcellularLocation>
        <location evidence="1">Nucleus</location>
    </subcellularLocation>
</comment>
<name>U6GRK3_EIMAC</name>
<evidence type="ECO:0000256" key="2">
    <source>
        <dbReference type="ARBA" id="ARBA00023015"/>
    </source>
</evidence>
<reference evidence="8" key="2">
    <citation type="submission" date="2013-10" db="EMBL/GenBank/DDBJ databases">
        <authorList>
            <person name="Aslett M."/>
        </authorList>
    </citation>
    <scope>NUCLEOTIDE SEQUENCE</scope>
    <source>
        <strain evidence="8">Houghton</strain>
    </source>
</reference>
<evidence type="ECO:0000256" key="4">
    <source>
        <dbReference type="ARBA" id="ARBA00023163"/>
    </source>
</evidence>
<dbReference type="AlphaFoldDB" id="U6GRK3"/>
<dbReference type="GO" id="GO:0003700">
    <property type="term" value="F:DNA-binding transcription factor activity"/>
    <property type="evidence" value="ECO:0007669"/>
    <property type="project" value="InterPro"/>
</dbReference>
<dbReference type="GO" id="GO:0003677">
    <property type="term" value="F:DNA binding"/>
    <property type="evidence" value="ECO:0007669"/>
    <property type="project" value="UniProtKB-KW"/>
</dbReference>
<sequence length="444" mass="47472">MAETGVCSNPSSACSLLSKPLKPPRKCLCGNICHAEGSDEDSTPTTAPQTPSSCEASEGVARRLRCIDSASMNDKGQHKTAETIGMPTANEVQQGLRNNGLKGGANLPKGQPTAAAAAEASQTIHITLTPAPKQESSATSSCCPQGITRLRPTPSGSSSIPCMQRAPAATTAAAAPAAANPSAHGLIPSREEETKTGAVCAPPAAAGDQQQLQQLLEEYSLRRSAFERNSSQRYERVLDSGRPRRRSSALWNVNQSGSQMRLQAQAPSGGAHATGAHARRRGQDGETAEAVTSSSGEEASCRANEEAANARDSQGSQGQQEGGAARRSRGGAHRSFPYRQFHVHHFLPEPQNKVGLLTHPTPAQFNKYPKARGVWFDPHRNLVRTCWKENGKARTMGFPVNKFGLEEARTLAVEYHYYKCPTDPLPDDLLSLVPRKPPHAYGWC</sequence>
<keyword evidence="5" id="KW-0539">Nucleus</keyword>
<evidence type="ECO:0000256" key="6">
    <source>
        <dbReference type="SAM" id="MobiDB-lite"/>
    </source>
</evidence>
<dbReference type="OrthoDB" id="345417at2759"/>
<dbReference type="RefSeq" id="XP_013247882.1">
    <property type="nucleotide sequence ID" value="XM_013392428.1"/>
</dbReference>
<evidence type="ECO:0000313" key="9">
    <source>
        <dbReference type="Proteomes" id="UP000018050"/>
    </source>
</evidence>
<keyword evidence="9" id="KW-1185">Reference proteome</keyword>
<feature type="region of interest" description="Disordered" evidence="6">
    <location>
        <begin position="260"/>
        <end position="331"/>
    </location>
</feature>
<dbReference type="GeneID" id="25271176"/>
<keyword evidence="4" id="KW-0804">Transcription</keyword>
<feature type="domain" description="AP2/ERF" evidence="7">
    <location>
        <begin position="369"/>
        <end position="417"/>
    </location>
</feature>
<feature type="region of interest" description="Disordered" evidence="6">
    <location>
        <begin position="36"/>
        <end position="59"/>
    </location>
</feature>
<gene>
    <name evidence="8" type="ORF">EAH_00031060</name>
</gene>
<organism evidence="8 9">
    <name type="scientific">Eimeria acervulina</name>
    <name type="common">Coccidian parasite</name>
    <dbReference type="NCBI Taxonomy" id="5801"/>
    <lineage>
        <taxon>Eukaryota</taxon>
        <taxon>Sar</taxon>
        <taxon>Alveolata</taxon>
        <taxon>Apicomplexa</taxon>
        <taxon>Conoidasida</taxon>
        <taxon>Coccidia</taxon>
        <taxon>Eucoccidiorida</taxon>
        <taxon>Eimeriorina</taxon>
        <taxon>Eimeriidae</taxon>
        <taxon>Eimeria</taxon>
    </lineage>
</organism>
<evidence type="ECO:0000256" key="3">
    <source>
        <dbReference type="ARBA" id="ARBA00023125"/>
    </source>
</evidence>
<evidence type="ECO:0000313" key="8">
    <source>
        <dbReference type="EMBL" id="CDI82881.1"/>
    </source>
</evidence>
<feature type="compositionally biased region" description="Basic and acidic residues" evidence="6">
    <location>
        <begin position="299"/>
        <end position="309"/>
    </location>
</feature>
<dbReference type="EMBL" id="HG672843">
    <property type="protein sequence ID" value="CDI82881.1"/>
    <property type="molecule type" value="Genomic_DNA"/>
</dbReference>
<accession>U6GRK3</accession>
<dbReference type="Pfam" id="PF00847">
    <property type="entry name" value="AP2"/>
    <property type="match status" value="1"/>
</dbReference>
<feature type="compositionally biased region" description="Polar residues" evidence="6">
    <location>
        <begin position="134"/>
        <end position="143"/>
    </location>
</feature>
<dbReference type="InterPro" id="IPR001471">
    <property type="entry name" value="AP2/ERF_dom"/>
</dbReference>
<keyword evidence="2" id="KW-0805">Transcription regulation</keyword>
<evidence type="ECO:0000259" key="7">
    <source>
        <dbReference type="Pfam" id="PF00847"/>
    </source>
</evidence>
<feature type="compositionally biased region" description="Low complexity" evidence="6">
    <location>
        <begin position="43"/>
        <end position="53"/>
    </location>
</feature>
<dbReference type="Gene3D" id="1.20.5.2050">
    <property type="match status" value="1"/>
</dbReference>
<reference evidence="8" key="1">
    <citation type="submission" date="2013-10" db="EMBL/GenBank/DDBJ databases">
        <title>Genomic analysis of the causative agents of coccidiosis in chickens.</title>
        <authorList>
            <person name="Reid A.J."/>
            <person name="Blake D."/>
            <person name="Billington K."/>
            <person name="Browne H."/>
            <person name="Dunn M."/>
            <person name="Hung S."/>
            <person name="Kawahara F."/>
            <person name="Miranda-Saavedra D."/>
            <person name="Mourier T."/>
            <person name="Nagra H."/>
            <person name="Otto T.D."/>
            <person name="Rawlings N."/>
            <person name="Sanchez A."/>
            <person name="Sanders M."/>
            <person name="Subramaniam C."/>
            <person name="Tay Y."/>
            <person name="Dear P."/>
            <person name="Doerig C."/>
            <person name="Gruber A."/>
            <person name="Parkinson J."/>
            <person name="Shirley M."/>
            <person name="Wan K.L."/>
            <person name="Berriman M."/>
            <person name="Tomley F."/>
            <person name="Pain A."/>
        </authorList>
    </citation>
    <scope>NUCLEOTIDE SEQUENCE</scope>
    <source>
        <strain evidence="8">Houghton</strain>
    </source>
</reference>
<proteinExistence type="predicted"/>
<keyword evidence="3" id="KW-0238">DNA-binding</keyword>
<dbReference type="OMA" id="AVEYHYY"/>
<feature type="region of interest" description="Disordered" evidence="6">
    <location>
        <begin position="131"/>
        <end position="164"/>
    </location>
</feature>
<dbReference type="Proteomes" id="UP000018050">
    <property type="component" value="Unassembled WGS sequence"/>
</dbReference>
<protein>
    <recommendedName>
        <fullName evidence="7">AP2/ERF domain-containing protein</fullName>
    </recommendedName>
</protein>
<evidence type="ECO:0000256" key="5">
    <source>
        <dbReference type="ARBA" id="ARBA00023242"/>
    </source>
</evidence>